<dbReference type="RefSeq" id="WP_092467109.1">
    <property type="nucleotide sequence ID" value="NZ_FNCZ01000002.1"/>
</dbReference>
<dbReference type="PANTHER" id="PTHR11455:SF9">
    <property type="entry name" value="CRYPTOCHROME CIRCADIAN CLOCK 5 ISOFORM X1"/>
    <property type="match status" value="1"/>
</dbReference>
<feature type="binding site" evidence="5">
    <location>
        <position position="218"/>
    </location>
    <ligand>
        <name>FAD</name>
        <dbReference type="ChEBI" id="CHEBI:57692"/>
    </ligand>
</feature>
<evidence type="ECO:0000256" key="6">
    <source>
        <dbReference type="RuleBase" id="RU004182"/>
    </source>
</evidence>
<dbReference type="GO" id="GO:0006139">
    <property type="term" value="P:nucleobase-containing compound metabolic process"/>
    <property type="evidence" value="ECO:0007669"/>
    <property type="project" value="UniProtKB-ARBA"/>
</dbReference>
<keyword evidence="2 5" id="KW-0285">Flavoprotein</keyword>
<accession>A0A1G8BCE4</accession>
<evidence type="ECO:0000313" key="9">
    <source>
        <dbReference type="Proteomes" id="UP000199492"/>
    </source>
</evidence>
<dbReference type="PRINTS" id="PR00147">
    <property type="entry name" value="DNAPHOTLYASE"/>
</dbReference>
<protein>
    <submittedName>
        <fullName evidence="8">Deoxyribodipyrimidine photo-lyase family protein (Cryptochrome)</fullName>
    </submittedName>
</protein>
<dbReference type="InterPro" id="IPR006050">
    <property type="entry name" value="DNA_photolyase_N"/>
</dbReference>
<dbReference type="GO" id="GO:0003677">
    <property type="term" value="F:DNA binding"/>
    <property type="evidence" value="ECO:0007669"/>
    <property type="project" value="TreeGrafter"/>
</dbReference>
<dbReference type="InterPro" id="IPR002081">
    <property type="entry name" value="Cryptochrome/DNA_photolyase_1"/>
</dbReference>
<keyword evidence="9" id="KW-1185">Reference proteome</keyword>
<dbReference type="GO" id="GO:0006950">
    <property type="term" value="P:response to stress"/>
    <property type="evidence" value="ECO:0007669"/>
    <property type="project" value="UniProtKB-ARBA"/>
</dbReference>
<dbReference type="Gene3D" id="3.40.50.620">
    <property type="entry name" value="HUPs"/>
    <property type="match status" value="1"/>
</dbReference>
<comment type="cofactor">
    <cofactor evidence="1">
        <name>(6R)-5,10-methylene-5,6,7,8-tetrahydrofolate</name>
        <dbReference type="ChEBI" id="CHEBI:15636"/>
    </cofactor>
</comment>
<dbReference type="Gene3D" id="1.10.579.10">
    <property type="entry name" value="DNA Cyclobutane Dipyrimidine Photolyase, subunit A, domain 3"/>
    <property type="match status" value="1"/>
</dbReference>
<dbReference type="SUPFAM" id="SSF52425">
    <property type="entry name" value="Cryptochrome/photolyase, N-terminal domain"/>
    <property type="match status" value="1"/>
</dbReference>
<feature type="binding site" evidence="5">
    <location>
        <position position="269"/>
    </location>
    <ligand>
        <name>FAD</name>
        <dbReference type="ChEBI" id="CHEBI:57692"/>
    </ligand>
</feature>
<keyword evidence="8" id="KW-0456">Lyase</keyword>
<dbReference type="InterPro" id="IPR014729">
    <property type="entry name" value="Rossmann-like_a/b/a_fold"/>
</dbReference>
<reference evidence="9" key="1">
    <citation type="submission" date="2016-10" db="EMBL/GenBank/DDBJ databases">
        <authorList>
            <person name="Varghese N."/>
            <person name="Submissions S."/>
        </authorList>
    </citation>
    <scope>NUCLEOTIDE SEQUENCE [LARGE SCALE GENOMIC DNA]</scope>
    <source>
        <strain evidence="9">DSM 15363</strain>
    </source>
</reference>
<dbReference type="PROSITE" id="PS00394">
    <property type="entry name" value="DNA_PHOTOLYASES_1_1"/>
    <property type="match status" value="1"/>
</dbReference>
<dbReference type="GO" id="GO:0003904">
    <property type="term" value="F:deoxyribodipyrimidine photo-lyase activity"/>
    <property type="evidence" value="ECO:0007669"/>
    <property type="project" value="TreeGrafter"/>
</dbReference>
<keyword evidence="3 5" id="KW-0274">FAD</keyword>
<name>A0A1G8BCE4_9FLAO</name>
<comment type="cofactor">
    <cofactor evidence="5">
        <name>FAD</name>
        <dbReference type="ChEBI" id="CHEBI:57692"/>
    </cofactor>
    <text evidence="5">Binds 1 FAD per subunit.</text>
</comment>
<dbReference type="InterPro" id="IPR036134">
    <property type="entry name" value="Crypto/Photolyase_FAD-like_sf"/>
</dbReference>
<dbReference type="EMBL" id="FNCZ01000002">
    <property type="protein sequence ID" value="SDH30260.1"/>
    <property type="molecule type" value="Genomic_DNA"/>
</dbReference>
<feature type="domain" description="Photolyase/cryptochrome alpha/beta" evidence="7">
    <location>
        <begin position="7"/>
        <end position="137"/>
    </location>
</feature>
<dbReference type="GO" id="GO:0071949">
    <property type="term" value="F:FAD binding"/>
    <property type="evidence" value="ECO:0007669"/>
    <property type="project" value="TreeGrafter"/>
</dbReference>
<dbReference type="InterPro" id="IPR018394">
    <property type="entry name" value="DNA_photolyase_1_CS_C"/>
</dbReference>
<dbReference type="Gene3D" id="1.25.40.80">
    <property type="match status" value="1"/>
</dbReference>
<dbReference type="Pfam" id="PF03441">
    <property type="entry name" value="FAD_binding_7"/>
    <property type="match status" value="1"/>
</dbReference>
<dbReference type="PROSITE" id="PS51645">
    <property type="entry name" value="PHR_CRY_ALPHA_BETA"/>
    <property type="match status" value="1"/>
</dbReference>
<organism evidence="8 9">
    <name type="scientific">Winogradskyella thalassocola</name>
    <dbReference type="NCBI Taxonomy" id="262004"/>
    <lineage>
        <taxon>Bacteria</taxon>
        <taxon>Pseudomonadati</taxon>
        <taxon>Bacteroidota</taxon>
        <taxon>Flavobacteriia</taxon>
        <taxon>Flavobacteriales</taxon>
        <taxon>Flavobacteriaceae</taxon>
        <taxon>Winogradskyella</taxon>
    </lineage>
</organism>
<gene>
    <name evidence="8" type="ORF">SAMN04489796_102234</name>
</gene>
<evidence type="ECO:0000256" key="4">
    <source>
        <dbReference type="ARBA" id="ARBA00022991"/>
    </source>
</evidence>
<sequence>MSTNKEHINVVWLKRDLRLQDNEAIANALSFGKRTLILYVFEHLLLNDAHYNERHFNFIKESLQDINGQLSEYNSKVLAVTSDITSTFNLIQEFYKIDAIFSHVETGLLITYNRDKEFIRYCRNNFIDWKESKNNGVERGLVNRDNWFENWEDYMNSTLEVFQPTENQLLNRSEIDDLEKIFSVTNLVTPTTTKFQKGGTTVGWKYANSFFEGRYKTYMQDISKPEASRSSCSRISPYIAWGNLSIRQVFQKAQQLKAETKDTLHIGAFISRLRWQAHFIQKFEMEHAMENASVNKGYHKLKKGLSESYQKALQEGQTGFPLVDASMRCLIETGYVNFRMRAMLTSFFTHILWQSWQKATTHLSQQFLDFEPGIHFPQLQMQAGETGINNLRIYNPTLNGLKHDPDAIFIKKWVPELALLDSVFIHEPYLMTEMEQGFYNFKLGEDYPMPIVDVNANRKRASDILWNMKKDHEVLSESSRILKRHTIQDRSRMLRNN</sequence>
<proteinExistence type="inferred from homology"/>
<evidence type="ECO:0000256" key="3">
    <source>
        <dbReference type="ARBA" id="ARBA00022827"/>
    </source>
</evidence>
<evidence type="ECO:0000259" key="7">
    <source>
        <dbReference type="PROSITE" id="PS51645"/>
    </source>
</evidence>
<evidence type="ECO:0000256" key="5">
    <source>
        <dbReference type="PIRSR" id="PIRSR602081-1"/>
    </source>
</evidence>
<dbReference type="AlphaFoldDB" id="A0A1G8BCE4"/>
<dbReference type="SUPFAM" id="SSF48173">
    <property type="entry name" value="Cryptochrome/photolyase FAD-binding domain"/>
    <property type="match status" value="1"/>
</dbReference>
<evidence type="ECO:0000256" key="1">
    <source>
        <dbReference type="ARBA" id="ARBA00001932"/>
    </source>
</evidence>
<dbReference type="Pfam" id="PF00875">
    <property type="entry name" value="DNA_photolyase"/>
    <property type="match status" value="1"/>
</dbReference>
<evidence type="ECO:0000256" key="2">
    <source>
        <dbReference type="ARBA" id="ARBA00022630"/>
    </source>
</evidence>
<comment type="similarity">
    <text evidence="6">Belongs to the DNA photolyase family.</text>
</comment>
<evidence type="ECO:0000313" key="8">
    <source>
        <dbReference type="EMBL" id="SDH30260.1"/>
    </source>
</evidence>
<keyword evidence="4 6" id="KW-0157">Chromophore</keyword>
<dbReference type="OrthoDB" id="9772484at2"/>
<dbReference type="Proteomes" id="UP000199492">
    <property type="component" value="Unassembled WGS sequence"/>
</dbReference>
<dbReference type="InterPro" id="IPR005101">
    <property type="entry name" value="Cryptochr/Photolyase_FAD-bd"/>
</dbReference>
<dbReference type="GO" id="GO:0009416">
    <property type="term" value="P:response to light stimulus"/>
    <property type="evidence" value="ECO:0007669"/>
    <property type="project" value="TreeGrafter"/>
</dbReference>
<dbReference type="PANTHER" id="PTHR11455">
    <property type="entry name" value="CRYPTOCHROME"/>
    <property type="match status" value="1"/>
</dbReference>
<dbReference type="STRING" id="262004.SAMN04489796_102234"/>
<dbReference type="InterPro" id="IPR036155">
    <property type="entry name" value="Crypto/Photolyase_N_sf"/>
</dbReference>